<dbReference type="Proteomes" id="UP000593564">
    <property type="component" value="Unassembled WGS sequence"/>
</dbReference>
<evidence type="ECO:0000259" key="4">
    <source>
        <dbReference type="PROSITE" id="PS50011"/>
    </source>
</evidence>
<dbReference type="GO" id="GO:0005524">
    <property type="term" value="F:ATP binding"/>
    <property type="evidence" value="ECO:0007669"/>
    <property type="project" value="UniProtKB-KW"/>
</dbReference>
<gene>
    <name evidence="5" type="ORF">HYC85_030720</name>
</gene>
<accession>A0A7J7G1L2</accession>
<organism evidence="5 6">
    <name type="scientific">Camellia sinensis</name>
    <name type="common">Tea plant</name>
    <name type="synonym">Thea sinensis</name>
    <dbReference type="NCBI Taxonomy" id="4442"/>
    <lineage>
        <taxon>Eukaryota</taxon>
        <taxon>Viridiplantae</taxon>
        <taxon>Streptophyta</taxon>
        <taxon>Embryophyta</taxon>
        <taxon>Tracheophyta</taxon>
        <taxon>Spermatophyta</taxon>
        <taxon>Magnoliopsida</taxon>
        <taxon>eudicotyledons</taxon>
        <taxon>Gunneridae</taxon>
        <taxon>Pentapetalae</taxon>
        <taxon>asterids</taxon>
        <taxon>Ericales</taxon>
        <taxon>Theaceae</taxon>
        <taxon>Camellia</taxon>
    </lineage>
</organism>
<keyword evidence="1" id="KW-0547">Nucleotide-binding</keyword>
<evidence type="ECO:0000256" key="3">
    <source>
        <dbReference type="SAM" id="MobiDB-lite"/>
    </source>
</evidence>
<dbReference type="AlphaFoldDB" id="A0A7J7G1L2"/>
<dbReference type="InterPro" id="IPR011009">
    <property type="entry name" value="Kinase-like_dom_sf"/>
</dbReference>
<dbReference type="PANTHER" id="PTHR46008:SF2">
    <property type="entry name" value="LEAF RUST 10 DISEASE-RESISTANCE LOCUS RECEPTOR-LIKE PROTEIN KINASE-LIKE 1.4"/>
    <property type="match status" value="1"/>
</dbReference>
<proteinExistence type="predicted"/>
<reference evidence="6" key="1">
    <citation type="journal article" date="2020" name="Nat. Commun.">
        <title>Genome assembly of wild tea tree DASZ reveals pedigree and selection history of tea varieties.</title>
        <authorList>
            <person name="Zhang W."/>
            <person name="Zhang Y."/>
            <person name="Qiu H."/>
            <person name="Guo Y."/>
            <person name="Wan H."/>
            <person name="Zhang X."/>
            <person name="Scossa F."/>
            <person name="Alseekh S."/>
            <person name="Zhang Q."/>
            <person name="Wang P."/>
            <person name="Xu L."/>
            <person name="Schmidt M.H."/>
            <person name="Jia X."/>
            <person name="Li D."/>
            <person name="Zhu A."/>
            <person name="Guo F."/>
            <person name="Chen W."/>
            <person name="Ni D."/>
            <person name="Usadel B."/>
            <person name="Fernie A.R."/>
            <person name="Wen W."/>
        </authorList>
    </citation>
    <scope>NUCLEOTIDE SEQUENCE [LARGE SCALE GENOMIC DNA]</scope>
    <source>
        <strain evidence="6">cv. G240</strain>
    </source>
</reference>
<protein>
    <recommendedName>
        <fullName evidence="4">Protein kinase domain-containing protein</fullName>
    </recommendedName>
</protein>
<feature type="compositionally biased region" description="Low complexity" evidence="3">
    <location>
        <begin position="137"/>
        <end position="148"/>
    </location>
</feature>
<name>A0A7J7G1L2_CAMSI</name>
<feature type="compositionally biased region" description="Polar residues" evidence="3">
    <location>
        <begin position="127"/>
        <end position="136"/>
    </location>
</feature>
<dbReference type="SUPFAM" id="SSF56112">
    <property type="entry name" value="Protein kinase-like (PK-like)"/>
    <property type="match status" value="1"/>
</dbReference>
<feature type="region of interest" description="Disordered" evidence="3">
    <location>
        <begin position="122"/>
        <end position="148"/>
    </location>
</feature>
<dbReference type="InterPro" id="IPR000719">
    <property type="entry name" value="Prot_kinase_dom"/>
</dbReference>
<dbReference type="Gene3D" id="1.10.510.10">
    <property type="entry name" value="Transferase(Phosphotransferase) domain 1"/>
    <property type="match status" value="2"/>
</dbReference>
<keyword evidence="2" id="KW-0067">ATP-binding</keyword>
<dbReference type="PROSITE" id="PS50011">
    <property type="entry name" value="PROTEIN_KINASE_DOM"/>
    <property type="match status" value="1"/>
</dbReference>
<evidence type="ECO:0000256" key="2">
    <source>
        <dbReference type="ARBA" id="ARBA00022840"/>
    </source>
</evidence>
<dbReference type="EMBL" id="JACBKZ010000014">
    <property type="protein sequence ID" value="KAF5934549.1"/>
    <property type="molecule type" value="Genomic_DNA"/>
</dbReference>
<sequence>MSIAFETASALAYLHAFDVIHRDAKTNNIFLDNNFCLISSKPAVDITRHRREINLSNMAINKIQNQELHELVDQCLGNDSNMRPSMKEVLEVLKEINSVGYDKKVVDEMDIPADDVVLLKSDPPTLSPNSLRQNWVSRGSTTSNASSS</sequence>
<feature type="domain" description="Protein kinase" evidence="4">
    <location>
        <begin position="1"/>
        <end position="148"/>
    </location>
</feature>
<keyword evidence="6" id="KW-1185">Reference proteome</keyword>
<evidence type="ECO:0000256" key="1">
    <source>
        <dbReference type="ARBA" id="ARBA00022741"/>
    </source>
</evidence>
<comment type="caution">
    <text evidence="5">The sequence shown here is derived from an EMBL/GenBank/DDBJ whole genome shotgun (WGS) entry which is preliminary data.</text>
</comment>
<reference evidence="5 6" key="2">
    <citation type="submission" date="2020-07" db="EMBL/GenBank/DDBJ databases">
        <title>Genome assembly of wild tea tree DASZ reveals pedigree and selection history of tea varieties.</title>
        <authorList>
            <person name="Zhang W."/>
        </authorList>
    </citation>
    <scope>NUCLEOTIDE SEQUENCE [LARGE SCALE GENOMIC DNA]</scope>
    <source>
        <strain evidence="6">cv. G240</strain>
        <tissue evidence="5">Leaf</tissue>
    </source>
</reference>
<evidence type="ECO:0000313" key="5">
    <source>
        <dbReference type="EMBL" id="KAF5934549.1"/>
    </source>
</evidence>
<dbReference type="PANTHER" id="PTHR46008">
    <property type="entry name" value="LEAF RUST 10 DISEASE-RESISTANCE LOCUS RECEPTOR-LIKE PROTEIN KINASE-LIKE 1.4"/>
    <property type="match status" value="1"/>
</dbReference>
<evidence type="ECO:0000313" key="6">
    <source>
        <dbReference type="Proteomes" id="UP000593564"/>
    </source>
</evidence>
<dbReference type="GO" id="GO:0004672">
    <property type="term" value="F:protein kinase activity"/>
    <property type="evidence" value="ECO:0007669"/>
    <property type="project" value="InterPro"/>
</dbReference>